<reference evidence="3" key="1">
    <citation type="submission" date="2016-01" db="EMBL/GenBank/DDBJ databases">
        <authorList>
            <person name="Peeters Charlotte."/>
        </authorList>
    </citation>
    <scope>NUCLEOTIDE SEQUENCE [LARGE SCALE GENOMIC DNA]</scope>
</reference>
<dbReference type="CDD" id="cd16841">
    <property type="entry name" value="RraA_family"/>
    <property type="match status" value="1"/>
</dbReference>
<dbReference type="EMBL" id="FCOI02000042">
    <property type="protein sequence ID" value="SAK94180.1"/>
    <property type="molecule type" value="Genomic_DNA"/>
</dbReference>
<dbReference type="NCBIfam" id="NF006093">
    <property type="entry name" value="PRK08245.1"/>
    <property type="match status" value="1"/>
</dbReference>
<dbReference type="Pfam" id="PF03737">
    <property type="entry name" value="RraA-like"/>
    <property type="match status" value="1"/>
</dbReference>
<dbReference type="AlphaFoldDB" id="A0A158DIF5"/>
<dbReference type="GO" id="GO:0016740">
    <property type="term" value="F:transferase activity"/>
    <property type="evidence" value="ECO:0007669"/>
    <property type="project" value="UniProtKB-KW"/>
</dbReference>
<sequence length="241" mass="26120">MNTTRSLTDENRARLRGVSTATLTTALFKRGLRNVCIQGVLPVNSAAARMVGEAFTLRYIPAREDLDTMSVFTDRSHPQRRGIEEIPAGHVMVVDSRKDPRAASAGGILITRMMMRGVAGIVTDGGFRDTPDLRLLDFPCYAVRPSAPTNLIHHHAVDLNVPIACGDVAVYPGDIVVGDAEGVVVIPAHLANEIAEEAAAMTLFEDWVDARVREGRSTLGLYPPGDSARAEFEVWKANTSK</sequence>
<organism evidence="2 3">
    <name type="scientific">Caballeronia temeraria</name>
    <dbReference type="NCBI Taxonomy" id="1777137"/>
    <lineage>
        <taxon>Bacteria</taxon>
        <taxon>Pseudomonadati</taxon>
        <taxon>Pseudomonadota</taxon>
        <taxon>Betaproteobacteria</taxon>
        <taxon>Burkholderiales</taxon>
        <taxon>Burkholderiaceae</taxon>
        <taxon>Caballeronia</taxon>
    </lineage>
</organism>
<dbReference type="GO" id="GO:0046872">
    <property type="term" value="F:metal ion binding"/>
    <property type="evidence" value="ECO:0007669"/>
    <property type="project" value="UniProtKB-KW"/>
</dbReference>
<dbReference type="RefSeq" id="WP_244173572.1">
    <property type="nucleotide sequence ID" value="NZ_FCOI02000042.1"/>
</dbReference>
<keyword evidence="3" id="KW-1185">Reference proteome</keyword>
<evidence type="ECO:0000313" key="3">
    <source>
        <dbReference type="Proteomes" id="UP000054624"/>
    </source>
</evidence>
<keyword evidence="1" id="KW-0479">Metal-binding</keyword>
<dbReference type="PANTHER" id="PTHR33254">
    <property type="entry name" value="4-HYDROXY-4-METHYL-2-OXOGLUTARATE ALDOLASE 3-RELATED"/>
    <property type="match status" value="1"/>
</dbReference>
<dbReference type="Proteomes" id="UP000054624">
    <property type="component" value="Unassembled WGS sequence"/>
</dbReference>
<proteinExistence type="predicted"/>
<dbReference type="SUPFAM" id="SSF89562">
    <property type="entry name" value="RraA-like"/>
    <property type="match status" value="1"/>
</dbReference>
<keyword evidence="1" id="KW-0460">Magnesium</keyword>
<name>A0A158DIF5_9BURK</name>
<accession>A0A158DIF5</accession>
<gene>
    <name evidence="2" type="ORF">AWB76_06991</name>
</gene>
<evidence type="ECO:0000313" key="2">
    <source>
        <dbReference type="EMBL" id="SAK94180.1"/>
    </source>
</evidence>
<dbReference type="Gene3D" id="3.50.30.40">
    <property type="entry name" value="Ribonuclease E inhibitor RraA/RraA-like"/>
    <property type="match status" value="1"/>
</dbReference>
<feature type="binding site" evidence="1">
    <location>
        <position position="128"/>
    </location>
    <ligand>
        <name>substrate</name>
    </ligand>
</feature>
<evidence type="ECO:0000256" key="1">
    <source>
        <dbReference type="PIRSR" id="PIRSR605493-1"/>
    </source>
</evidence>
<comment type="cofactor">
    <cofactor evidence="1">
        <name>Mg(2+)</name>
        <dbReference type="ChEBI" id="CHEBI:18420"/>
    </cofactor>
</comment>
<feature type="binding site" evidence="1">
    <location>
        <position position="129"/>
    </location>
    <ligand>
        <name>Mg(2+)</name>
        <dbReference type="ChEBI" id="CHEBI:18420"/>
    </ligand>
</feature>
<protein>
    <submittedName>
        <fullName evidence="2">Transferase</fullName>
    </submittedName>
</protein>
<keyword evidence="2" id="KW-0808">Transferase</keyword>
<dbReference type="STRING" id="1777137.AWB76_06991"/>
<feature type="binding site" evidence="1">
    <location>
        <begin position="106"/>
        <end position="109"/>
    </location>
    <ligand>
        <name>substrate</name>
    </ligand>
</feature>
<dbReference type="PANTHER" id="PTHR33254:SF16">
    <property type="entry name" value="BLR3842 PROTEIN"/>
    <property type="match status" value="1"/>
</dbReference>
<dbReference type="InterPro" id="IPR036704">
    <property type="entry name" value="RraA/RraA-like_sf"/>
</dbReference>
<dbReference type="InterPro" id="IPR005493">
    <property type="entry name" value="RraA/RraA-like"/>
</dbReference>